<dbReference type="EMBL" id="JAMDMJ010000040">
    <property type="protein sequence ID" value="MCY9599261.1"/>
    <property type="molecule type" value="Genomic_DNA"/>
</dbReference>
<feature type="domain" description="YtkA-like" evidence="2">
    <location>
        <begin position="35"/>
        <end position="115"/>
    </location>
</feature>
<dbReference type="AlphaFoldDB" id="A0A410WV32"/>
<evidence type="ECO:0000256" key="1">
    <source>
        <dbReference type="SAM" id="SignalP"/>
    </source>
</evidence>
<dbReference type="PROSITE" id="PS51257">
    <property type="entry name" value="PROKAR_LIPOPROTEIN"/>
    <property type="match status" value="1"/>
</dbReference>
<dbReference type="EMBL" id="CP026520">
    <property type="protein sequence ID" value="QAV18222.1"/>
    <property type="molecule type" value="Genomic_DNA"/>
</dbReference>
<organism evidence="4 5">
    <name type="scientific">Paenibacillus chitinolyticus</name>
    <dbReference type="NCBI Taxonomy" id="79263"/>
    <lineage>
        <taxon>Bacteria</taxon>
        <taxon>Bacillati</taxon>
        <taxon>Bacillota</taxon>
        <taxon>Bacilli</taxon>
        <taxon>Bacillales</taxon>
        <taxon>Paenibacillaceae</taxon>
        <taxon>Paenibacillus</taxon>
    </lineage>
</organism>
<protein>
    <submittedName>
        <fullName evidence="3">FixH family protein</fullName>
    </submittedName>
</protein>
<dbReference type="GeneID" id="95375396"/>
<evidence type="ECO:0000313" key="4">
    <source>
        <dbReference type="EMBL" id="QAV18222.1"/>
    </source>
</evidence>
<dbReference type="OrthoDB" id="2679563at2"/>
<accession>A0A410WV32</accession>
<dbReference type="KEGG" id="pchi:PC41400_11320"/>
<keyword evidence="1" id="KW-0732">Signal</keyword>
<evidence type="ECO:0000313" key="3">
    <source>
        <dbReference type="EMBL" id="MCY9599261.1"/>
    </source>
</evidence>
<reference evidence="3 6" key="2">
    <citation type="submission" date="2022-05" db="EMBL/GenBank/DDBJ databases">
        <title>Genome Sequencing of Bee-Associated Microbes.</title>
        <authorList>
            <person name="Dunlap C."/>
        </authorList>
    </citation>
    <scope>NUCLEOTIDE SEQUENCE [LARGE SCALE GENOMIC DNA]</scope>
    <source>
        <strain evidence="3 6">NRRL B-23120</strain>
    </source>
</reference>
<evidence type="ECO:0000259" key="2">
    <source>
        <dbReference type="Pfam" id="PF13115"/>
    </source>
</evidence>
<name>A0A410WV32_9BACL</name>
<dbReference type="RefSeq" id="WP_042228602.1">
    <property type="nucleotide sequence ID" value="NZ_CP026520.1"/>
</dbReference>
<gene>
    <name evidence="3" type="ORF">M5X16_26225</name>
    <name evidence="4" type="ORF">PC41400_11320</name>
</gene>
<dbReference type="InterPro" id="IPR032693">
    <property type="entry name" value="YtkA-like_dom"/>
</dbReference>
<evidence type="ECO:0000313" key="5">
    <source>
        <dbReference type="Proteomes" id="UP000288943"/>
    </source>
</evidence>
<proteinExistence type="predicted"/>
<feature type="signal peptide" evidence="1">
    <location>
        <begin position="1"/>
        <end position="18"/>
    </location>
</feature>
<keyword evidence="6" id="KW-1185">Reference proteome</keyword>
<dbReference type="Proteomes" id="UP000288943">
    <property type="component" value="Chromosome"/>
</dbReference>
<sequence length="149" mass="16410">MKKILALTVLAASLALSACSQTASTSGGTKQESTDGLTVTIMAPEKVPLNQETVLKVEVKQGQEPVKDAGDIQFEIWNIKNVDTAVNVVATYEDKGVYSVKNTFKEDGIYFVRTHVIARNQHIMPKQRIIAGNVSDEEIKTFEENVKKK</sequence>
<evidence type="ECO:0000313" key="6">
    <source>
        <dbReference type="Proteomes" id="UP001527202"/>
    </source>
</evidence>
<reference evidence="4 5" key="1">
    <citation type="submission" date="2018-01" db="EMBL/GenBank/DDBJ databases">
        <title>The whole genome sequencing and assembly of Paenibacillus chitinolyticus KCCM 41400 strain.</title>
        <authorList>
            <person name="Kim J.-Y."/>
            <person name="Park M.-K."/>
            <person name="Lee Y.-J."/>
            <person name="Yi H."/>
            <person name="Bahn Y.-S."/>
            <person name="Kim J.F."/>
            <person name="Lee D.-W."/>
        </authorList>
    </citation>
    <scope>NUCLEOTIDE SEQUENCE [LARGE SCALE GENOMIC DNA]</scope>
    <source>
        <strain evidence="4 5">KCCM 41400</strain>
    </source>
</reference>
<feature type="chain" id="PRO_5038960793" evidence="1">
    <location>
        <begin position="19"/>
        <end position="149"/>
    </location>
</feature>
<dbReference type="Proteomes" id="UP001527202">
    <property type="component" value="Unassembled WGS sequence"/>
</dbReference>
<dbReference type="Pfam" id="PF13115">
    <property type="entry name" value="YtkA"/>
    <property type="match status" value="1"/>
</dbReference>